<reference evidence="2" key="3">
    <citation type="submission" date="2020-12" db="UniProtKB">
        <authorList>
            <consortium name="EnsemblPlants"/>
        </authorList>
    </citation>
    <scope>IDENTIFICATION</scope>
</reference>
<protein>
    <submittedName>
        <fullName evidence="1 2">Uncharacterized protein</fullName>
    </submittedName>
</protein>
<dbReference type="EMBL" id="ABEU02000011">
    <property type="protein sequence ID" value="PNR45204.1"/>
    <property type="molecule type" value="Genomic_DNA"/>
</dbReference>
<reference evidence="1 3" key="2">
    <citation type="journal article" date="2018" name="Plant J.">
        <title>The Physcomitrella patens chromosome-scale assembly reveals moss genome structure and evolution.</title>
        <authorList>
            <person name="Lang D."/>
            <person name="Ullrich K.K."/>
            <person name="Murat F."/>
            <person name="Fuchs J."/>
            <person name="Jenkins J."/>
            <person name="Haas F.B."/>
            <person name="Piednoel M."/>
            <person name="Gundlach H."/>
            <person name="Van Bel M."/>
            <person name="Meyberg R."/>
            <person name="Vives C."/>
            <person name="Morata J."/>
            <person name="Symeonidi A."/>
            <person name="Hiss M."/>
            <person name="Muchero W."/>
            <person name="Kamisugi Y."/>
            <person name="Saleh O."/>
            <person name="Blanc G."/>
            <person name="Decker E.L."/>
            <person name="van Gessel N."/>
            <person name="Grimwood J."/>
            <person name="Hayes R.D."/>
            <person name="Graham S.W."/>
            <person name="Gunter L.E."/>
            <person name="McDaniel S.F."/>
            <person name="Hoernstein S.N.W."/>
            <person name="Larsson A."/>
            <person name="Li F.W."/>
            <person name="Perroud P.F."/>
            <person name="Phillips J."/>
            <person name="Ranjan P."/>
            <person name="Rokshar D.S."/>
            <person name="Rothfels C.J."/>
            <person name="Schneider L."/>
            <person name="Shu S."/>
            <person name="Stevenson D.W."/>
            <person name="Thummler F."/>
            <person name="Tillich M."/>
            <person name="Villarreal Aguilar J.C."/>
            <person name="Widiez T."/>
            <person name="Wong G.K."/>
            <person name="Wymore A."/>
            <person name="Zhang Y."/>
            <person name="Zimmer A.D."/>
            <person name="Quatrano R.S."/>
            <person name="Mayer K.F.X."/>
            <person name="Goodstein D."/>
            <person name="Casacuberta J.M."/>
            <person name="Vandepoele K."/>
            <person name="Reski R."/>
            <person name="Cuming A.C."/>
            <person name="Tuskan G.A."/>
            <person name="Maumus F."/>
            <person name="Salse J."/>
            <person name="Schmutz J."/>
            <person name="Rensing S.A."/>
        </authorList>
    </citation>
    <scope>NUCLEOTIDE SEQUENCE [LARGE SCALE GENOMIC DNA]</scope>
    <source>
        <strain evidence="2 3">cv. Gransden 2004</strain>
    </source>
</reference>
<reference evidence="1 3" key="1">
    <citation type="journal article" date="2008" name="Science">
        <title>The Physcomitrella genome reveals evolutionary insights into the conquest of land by plants.</title>
        <authorList>
            <person name="Rensing S."/>
            <person name="Lang D."/>
            <person name="Zimmer A."/>
            <person name="Terry A."/>
            <person name="Salamov A."/>
            <person name="Shapiro H."/>
            <person name="Nishiyama T."/>
            <person name="Perroud P.-F."/>
            <person name="Lindquist E."/>
            <person name="Kamisugi Y."/>
            <person name="Tanahashi T."/>
            <person name="Sakakibara K."/>
            <person name="Fujita T."/>
            <person name="Oishi K."/>
            <person name="Shin-I T."/>
            <person name="Kuroki Y."/>
            <person name="Toyoda A."/>
            <person name="Suzuki Y."/>
            <person name="Hashimoto A."/>
            <person name="Yamaguchi K."/>
            <person name="Sugano A."/>
            <person name="Kohara Y."/>
            <person name="Fujiyama A."/>
            <person name="Anterola A."/>
            <person name="Aoki S."/>
            <person name="Ashton N."/>
            <person name="Barbazuk W.B."/>
            <person name="Barker E."/>
            <person name="Bennetzen J."/>
            <person name="Bezanilla M."/>
            <person name="Blankenship R."/>
            <person name="Cho S.H."/>
            <person name="Dutcher S."/>
            <person name="Estelle M."/>
            <person name="Fawcett J.A."/>
            <person name="Gundlach H."/>
            <person name="Hanada K."/>
            <person name="Heyl A."/>
            <person name="Hicks K.A."/>
            <person name="Hugh J."/>
            <person name="Lohr M."/>
            <person name="Mayer K."/>
            <person name="Melkozernov A."/>
            <person name="Murata T."/>
            <person name="Nelson D."/>
            <person name="Pils B."/>
            <person name="Prigge M."/>
            <person name="Reiss B."/>
            <person name="Renner T."/>
            <person name="Rombauts S."/>
            <person name="Rushton P."/>
            <person name="Sanderfoot A."/>
            <person name="Schween G."/>
            <person name="Shiu S.-H."/>
            <person name="Stueber K."/>
            <person name="Theodoulou F.L."/>
            <person name="Tu H."/>
            <person name="Van de Peer Y."/>
            <person name="Verrier P.J."/>
            <person name="Waters E."/>
            <person name="Wood A."/>
            <person name="Yang L."/>
            <person name="Cove D."/>
            <person name="Cuming A."/>
            <person name="Hasebe M."/>
            <person name="Lucas S."/>
            <person name="Mishler D.B."/>
            <person name="Reski R."/>
            <person name="Grigoriev I."/>
            <person name="Quatrano R.S."/>
            <person name="Boore J.L."/>
        </authorList>
    </citation>
    <scope>NUCLEOTIDE SEQUENCE [LARGE SCALE GENOMIC DNA]</scope>
    <source>
        <strain evidence="2 3">cv. Gransden 2004</strain>
    </source>
</reference>
<sequence length="107" mass="12010">MCWGIYYSIFGGGGGISMDLESDKMIIWYIKLHPDKRSGNQPWSSLRNGFFDFDKHEYRMMSPPRSRTSAACVMVPIAAAVKVSSFAMEALHPNDPSIHVSSLELTH</sequence>
<gene>
    <name evidence="1" type="ORF">PHYPA_014975</name>
</gene>
<dbReference type="Proteomes" id="UP000006727">
    <property type="component" value="Chromosome 11"/>
</dbReference>
<proteinExistence type="predicted"/>
<evidence type="ECO:0000313" key="3">
    <source>
        <dbReference type="Proteomes" id="UP000006727"/>
    </source>
</evidence>
<dbReference type="InParanoid" id="A0A2K1JUJ6"/>
<organism evidence="1">
    <name type="scientific">Physcomitrium patens</name>
    <name type="common">Spreading-leaved earth moss</name>
    <name type="synonym">Physcomitrella patens</name>
    <dbReference type="NCBI Taxonomy" id="3218"/>
    <lineage>
        <taxon>Eukaryota</taxon>
        <taxon>Viridiplantae</taxon>
        <taxon>Streptophyta</taxon>
        <taxon>Embryophyta</taxon>
        <taxon>Bryophyta</taxon>
        <taxon>Bryophytina</taxon>
        <taxon>Bryopsida</taxon>
        <taxon>Funariidae</taxon>
        <taxon>Funariales</taxon>
        <taxon>Funariaceae</taxon>
        <taxon>Physcomitrium</taxon>
    </lineage>
</organism>
<evidence type="ECO:0000313" key="1">
    <source>
        <dbReference type="EMBL" id="PNR45204.1"/>
    </source>
</evidence>
<evidence type="ECO:0000313" key="2">
    <source>
        <dbReference type="EnsemblPlants" id="Pp3c11_13040V3.1"/>
    </source>
</evidence>
<accession>A0A2K1JUJ6</accession>
<keyword evidence="3" id="KW-1185">Reference proteome</keyword>
<name>A0A2K1JUJ6_PHYPA</name>
<dbReference type="Gramene" id="Pp3c11_13040V3.1">
    <property type="protein sequence ID" value="Pp3c11_13040V3.1"/>
    <property type="gene ID" value="Pp3c11_13040"/>
</dbReference>
<dbReference type="EnsemblPlants" id="Pp3c11_13040V3.1">
    <property type="protein sequence ID" value="Pp3c11_13040V3.1"/>
    <property type="gene ID" value="Pp3c11_13040"/>
</dbReference>
<dbReference type="PaxDb" id="3218-PP1S11_123V6.1"/>
<dbReference type="AlphaFoldDB" id="A0A2K1JUJ6"/>